<keyword evidence="2" id="KW-1185">Reference proteome</keyword>
<reference evidence="1" key="1">
    <citation type="submission" date="2022-04" db="EMBL/GenBank/DDBJ databases">
        <title>Genome of the entomopathogenic fungus Entomophthora muscae.</title>
        <authorList>
            <person name="Elya C."/>
            <person name="Lovett B.R."/>
            <person name="Lee E."/>
            <person name="Macias A.M."/>
            <person name="Hajek A.E."/>
            <person name="De Bivort B.L."/>
            <person name="Kasson M.T."/>
            <person name="De Fine Licht H.H."/>
            <person name="Stajich J.E."/>
        </authorList>
    </citation>
    <scope>NUCLEOTIDE SEQUENCE</scope>
    <source>
        <strain evidence="1">Berkeley</strain>
    </source>
</reference>
<dbReference type="Proteomes" id="UP001165960">
    <property type="component" value="Unassembled WGS sequence"/>
</dbReference>
<name>A0ACC2S046_9FUNG</name>
<sequence length="211" mass="22191">MNTFNFLISALCLASAATCDATKIAIKDNVNFVLKFGTCNTDADIKVKFVNGIATVLSSTSAAALAASGTLGAGGSPGPEVKNEKEGGAVASAESSTPESVNPTVPAAASSANAASAKVEAETKSINQISELVNTSEDVGEILIKAYPFPGHFKIPSLKYKSINIKGKKKTVYEVYITPLNVHMSADERHSEDKNFTVKVDFKCNKVKNEK</sequence>
<proteinExistence type="predicted"/>
<organism evidence="1 2">
    <name type="scientific">Entomophthora muscae</name>
    <dbReference type="NCBI Taxonomy" id="34485"/>
    <lineage>
        <taxon>Eukaryota</taxon>
        <taxon>Fungi</taxon>
        <taxon>Fungi incertae sedis</taxon>
        <taxon>Zoopagomycota</taxon>
        <taxon>Entomophthoromycotina</taxon>
        <taxon>Entomophthoromycetes</taxon>
        <taxon>Entomophthorales</taxon>
        <taxon>Entomophthoraceae</taxon>
        <taxon>Entomophthora</taxon>
    </lineage>
</organism>
<evidence type="ECO:0000313" key="2">
    <source>
        <dbReference type="Proteomes" id="UP001165960"/>
    </source>
</evidence>
<gene>
    <name evidence="1" type="ORF">DSO57_1001613</name>
</gene>
<protein>
    <submittedName>
        <fullName evidence="1">Uncharacterized protein</fullName>
    </submittedName>
</protein>
<dbReference type="EMBL" id="QTSX02006393">
    <property type="protein sequence ID" value="KAJ9055628.1"/>
    <property type="molecule type" value="Genomic_DNA"/>
</dbReference>
<evidence type="ECO:0000313" key="1">
    <source>
        <dbReference type="EMBL" id="KAJ9055628.1"/>
    </source>
</evidence>
<accession>A0ACC2S046</accession>
<comment type="caution">
    <text evidence="1">The sequence shown here is derived from an EMBL/GenBank/DDBJ whole genome shotgun (WGS) entry which is preliminary data.</text>
</comment>